<evidence type="ECO:0000313" key="2">
    <source>
        <dbReference type="Proteomes" id="UP001344632"/>
    </source>
</evidence>
<name>A0ABU6GMZ4_9BACL</name>
<sequence length="351" mass="41173">MGLPVYRIVIKEKDLKQMESQIWSDRFVPATMSNGSGSEPVRIRYRGGHTREYPKKSYEIRTSRVTYHYNAEHDDPSLLRNALSFHFFNTIGVPSPATQHCVLQLNGETQGVYLRIEAVNQTFFRVRKIQVRSIIYAVNDNATFDLNKVGTDTPKSSLFSGYSLIRGTGEDRQKLIRFIRDIHAKRGRMLQKYLGGRLYMDNYLKWLSGAVLTGNYDGFQQNYTIFEYKKRKAYGFLPWDYEGTWGRNCYGKSVASDLVRIEGYNRLTGKVLAFSSYRQQYKKRLEDILASAFTVQQLMPVVRRMFNQIEDDVYRDPKYKWPRGMFISEPDVIQAYIEDRRKDIRRELQNL</sequence>
<dbReference type="PANTHER" id="PTHR40050">
    <property type="entry name" value="INNER SPORE COAT PROTEIN H"/>
    <property type="match status" value="1"/>
</dbReference>
<organism evidence="1 2">
    <name type="scientific">Paenibacillus dokdonensis</name>
    <dbReference type="NCBI Taxonomy" id="2567944"/>
    <lineage>
        <taxon>Bacteria</taxon>
        <taxon>Bacillati</taxon>
        <taxon>Bacillota</taxon>
        <taxon>Bacilli</taxon>
        <taxon>Bacillales</taxon>
        <taxon>Paenibacillaceae</taxon>
        <taxon>Paenibacillus</taxon>
    </lineage>
</organism>
<comment type="caution">
    <text evidence="1">The sequence shown here is derived from an EMBL/GenBank/DDBJ whole genome shotgun (WGS) entry which is preliminary data.</text>
</comment>
<dbReference type="EMBL" id="JARLKZ010000008">
    <property type="protein sequence ID" value="MEC0241115.1"/>
    <property type="molecule type" value="Genomic_DNA"/>
</dbReference>
<keyword evidence="1" id="KW-0418">Kinase</keyword>
<dbReference type="PANTHER" id="PTHR40050:SF1">
    <property type="entry name" value="INNER SPORE COAT PROTEIN H"/>
    <property type="match status" value="1"/>
</dbReference>
<keyword evidence="1" id="KW-0808">Transferase</keyword>
<dbReference type="Proteomes" id="UP001344632">
    <property type="component" value="Unassembled WGS sequence"/>
</dbReference>
<accession>A0ABU6GMZ4</accession>
<keyword evidence="2" id="KW-1185">Reference proteome</keyword>
<evidence type="ECO:0000313" key="1">
    <source>
        <dbReference type="EMBL" id="MEC0241115.1"/>
    </source>
</evidence>
<proteinExistence type="predicted"/>
<protein>
    <submittedName>
        <fullName evidence="1">CotH kinase family protein</fullName>
    </submittedName>
</protein>
<dbReference type="InterPro" id="IPR014867">
    <property type="entry name" value="Spore_coat_CotH_CotH2/3/7"/>
</dbReference>
<dbReference type="Pfam" id="PF08757">
    <property type="entry name" value="CotH"/>
    <property type="match status" value="1"/>
</dbReference>
<reference evidence="1 2" key="1">
    <citation type="submission" date="2023-03" db="EMBL/GenBank/DDBJ databases">
        <title>Bacillus Genome Sequencing.</title>
        <authorList>
            <person name="Dunlap C."/>
        </authorList>
    </citation>
    <scope>NUCLEOTIDE SEQUENCE [LARGE SCALE GENOMIC DNA]</scope>
    <source>
        <strain evidence="1 2">BD-525</strain>
    </source>
</reference>
<gene>
    <name evidence="1" type="ORF">P4H66_14785</name>
</gene>
<dbReference type="GO" id="GO:0016301">
    <property type="term" value="F:kinase activity"/>
    <property type="evidence" value="ECO:0007669"/>
    <property type="project" value="UniProtKB-KW"/>
</dbReference>
<dbReference type="RefSeq" id="WP_326088835.1">
    <property type="nucleotide sequence ID" value="NZ_JARLKZ010000008.1"/>
</dbReference>